<evidence type="ECO:0000313" key="1">
    <source>
        <dbReference type="EMBL" id="NSF73513.1"/>
    </source>
</evidence>
<comment type="caution">
    <text evidence="1">The sequence shown here is derived from an EMBL/GenBank/DDBJ whole genome shotgun (WGS) entry which is preliminary data.</text>
</comment>
<dbReference type="Proteomes" id="UP000822152">
    <property type="component" value="Unassembled WGS sequence"/>
</dbReference>
<proteinExistence type="predicted"/>
<accession>A0ABX2GMW8</accession>
<dbReference type="EMBL" id="JAAIPF010000012">
    <property type="protein sequence ID" value="NSF73513.1"/>
    <property type="molecule type" value="Genomic_DNA"/>
</dbReference>
<name>A0ABX2GMW8_9FIRM</name>
<protein>
    <submittedName>
        <fullName evidence="1">Uncharacterized protein</fullName>
    </submittedName>
</protein>
<evidence type="ECO:0000313" key="2">
    <source>
        <dbReference type="Proteomes" id="UP000822152"/>
    </source>
</evidence>
<dbReference type="RefSeq" id="WP_173743114.1">
    <property type="nucleotide sequence ID" value="NZ_JAAIPF010000012.1"/>
</dbReference>
<keyword evidence="2" id="KW-1185">Reference proteome</keyword>
<sequence>MATLEKLPLDKMIGNSFSSLFSNMDAKWLHVYERATLYGETLEIMDYSPEIDTNLKIICFPTFPGHCGCILFNADEMKSISEENHLVRLAAVAMKSNPTI</sequence>
<reference evidence="1 2" key="1">
    <citation type="journal article" date="2020" name="Cell Host Microbe">
        <title>Functional and Genomic Variation between Human-Derived Isolates of Lachnospiraceae Reveals Inter- and Intra-Species Diversity.</title>
        <authorList>
            <person name="Sorbara M.T."/>
            <person name="Littmann E.R."/>
            <person name="Fontana E."/>
            <person name="Moody T.U."/>
            <person name="Kohout C.E."/>
            <person name="Gjonbalaj M."/>
            <person name="Eaton V."/>
            <person name="Seok R."/>
            <person name="Leiner I.M."/>
            <person name="Pamer E.G."/>
        </authorList>
    </citation>
    <scope>NUCLEOTIDE SEQUENCE [LARGE SCALE GENOMIC DNA]</scope>
    <source>
        <strain evidence="1 2">MSK.20.11</strain>
    </source>
</reference>
<organism evidence="1 2">
    <name type="scientific">Blautia wexlerae</name>
    <dbReference type="NCBI Taxonomy" id="418240"/>
    <lineage>
        <taxon>Bacteria</taxon>
        <taxon>Bacillati</taxon>
        <taxon>Bacillota</taxon>
        <taxon>Clostridia</taxon>
        <taxon>Lachnospirales</taxon>
        <taxon>Lachnospiraceae</taxon>
        <taxon>Blautia</taxon>
    </lineage>
</organism>
<gene>
    <name evidence="1" type="ORF">G4952_06725</name>
</gene>